<dbReference type="Gene3D" id="3.80.10.10">
    <property type="entry name" value="Ribonuclease Inhibitor"/>
    <property type="match status" value="1"/>
</dbReference>
<feature type="non-terminal residue" evidence="2">
    <location>
        <position position="462"/>
    </location>
</feature>
<dbReference type="Gene3D" id="1.20.1280.50">
    <property type="match status" value="1"/>
</dbReference>
<proteinExistence type="predicted"/>
<dbReference type="SUPFAM" id="SSF81383">
    <property type="entry name" value="F-box domain"/>
    <property type="match status" value="1"/>
</dbReference>
<protein>
    <submittedName>
        <fullName evidence="2">RNI-like protein</fullName>
    </submittedName>
</protein>
<dbReference type="PANTHER" id="PTHR38926:SF5">
    <property type="entry name" value="F-BOX AND LEUCINE-RICH REPEAT PROTEIN 6"/>
    <property type="match status" value="1"/>
</dbReference>
<dbReference type="PANTHER" id="PTHR38926">
    <property type="entry name" value="F-BOX DOMAIN CONTAINING PROTEIN, EXPRESSED"/>
    <property type="match status" value="1"/>
</dbReference>
<dbReference type="EMBL" id="KQ965061">
    <property type="protein sequence ID" value="KXN64927.1"/>
    <property type="molecule type" value="Genomic_DNA"/>
</dbReference>
<organism evidence="2 3">
    <name type="scientific">Conidiobolus coronatus (strain ATCC 28846 / CBS 209.66 / NRRL 28638)</name>
    <name type="common">Delacroixia coronata</name>
    <dbReference type="NCBI Taxonomy" id="796925"/>
    <lineage>
        <taxon>Eukaryota</taxon>
        <taxon>Fungi</taxon>
        <taxon>Fungi incertae sedis</taxon>
        <taxon>Zoopagomycota</taxon>
        <taxon>Entomophthoromycotina</taxon>
        <taxon>Entomophthoromycetes</taxon>
        <taxon>Entomophthorales</taxon>
        <taxon>Ancylistaceae</taxon>
        <taxon>Conidiobolus</taxon>
    </lineage>
</organism>
<dbReference type="Pfam" id="PF12937">
    <property type="entry name" value="F-box-like"/>
    <property type="match status" value="1"/>
</dbReference>
<feature type="non-terminal residue" evidence="2">
    <location>
        <position position="1"/>
    </location>
</feature>
<keyword evidence="3" id="KW-1185">Reference proteome</keyword>
<dbReference type="InterPro" id="IPR032675">
    <property type="entry name" value="LRR_dom_sf"/>
</dbReference>
<sequence length="462" mass="53797">KKVVAKSKECLQKDIWSINSIISNIFAYTEFKDLVKLNTVCKRWNNVANPIIYRSIKLQRRRAFQNKDHEKNLVKSAKTGAEAELCISNNAKHAPFIKDFKFSEYLKPQTAIKFFETFRFISNLTIERVSMSQDQFISMIIPLSQLQELNLRSIGIKKIVAKKYITEPAVLPQSLKKLSLEHIDLYKNPELFIQTINSHMNLIEFKYNYYKTVEFLDPFLKNYPTLKSFEFNNAQLDDTQSLIKVFQFNPQLTCLKSGPSNFNNNLISNINHHLTNLEEFSFKEIYVHNRDASTVVSKFSQFTNIKKLSLSNDKLSECTINSILLNCPDLEELNLRSESIYRASISNISFKFPTTIKLKKLTINCDYYTKSSFDTILPMFSHLKELNIKLPIEWKDCIQYIARKCTKLEYLTILPPKTAYGQEMDRLNQELHQNIFLNSNSVYKSTLKHLTLNGLNIYESNG</sequence>
<reference evidence="2 3" key="1">
    <citation type="journal article" date="2015" name="Genome Biol. Evol.">
        <title>Phylogenomic analyses indicate that early fungi evolved digesting cell walls of algal ancestors of land plants.</title>
        <authorList>
            <person name="Chang Y."/>
            <person name="Wang S."/>
            <person name="Sekimoto S."/>
            <person name="Aerts A.L."/>
            <person name="Choi C."/>
            <person name="Clum A."/>
            <person name="LaButti K.M."/>
            <person name="Lindquist E.A."/>
            <person name="Yee Ngan C."/>
            <person name="Ohm R.A."/>
            <person name="Salamov A.A."/>
            <person name="Grigoriev I.V."/>
            <person name="Spatafora J.W."/>
            <person name="Berbee M.L."/>
        </authorList>
    </citation>
    <scope>NUCLEOTIDE SEQUENCE [LARGE SCALE GENOMIC DNA]</scope>
    <source>
        <strain evidence="2 3">NRRL 28638</strain>
    </source>
</reference>
<evidence type="ECO:0000313" key="2">
    <source>
        <dbReference type="EMBL" id="KXN64927.1"/>
    </source>
</evidence>
<evidence type="ECO:0000259" key="1">
    <source>
        <dbReference type="Pfam" id="PF12937"/>
    </source>
</evidence>
<accession>A0A137NQA0</accession>
<dbReference type="InterPro" id="IPR001810">
    <property type="entry name" value="F-box_dom"/>
</dbReference>
<evidence type="ECO:0000313" key="3">
    <source>
        <dbReference type="Proteomes" id="UP000070444"/>
    </source>
</evidence>
<dbReference type="InterPro" id="IPR036047">
    <property type="entry name" value="F-box-like_dom_sf"/>
</dbReference>
<dbReference type="AlphaFoldDB" id="A0A137NQA0"/>
<feature type="domain" description="F-box" evidence="1">
    <location>
        <begin position="20"/>
        <end position="58"/>
    </location>
</feature>
<name>A0A137NQA0_CONC2</name>
<gene>
    <name evidence="2" type="ORF">CONCODRAFT_13676</name>
</gene>
<dbReference type="CDD" id="cd09917">
    <property type="entry name" value="F-box_SF"/>
    <property type="match status" value="1"/>
</dbReference>
<dbReference type="Proteomes" id="UP000070444">
    <property type="component" value="Unassembled WGS sequence"/>
</dbReference>
<dbReference type="SUPFAM" id="SSF52047">
    <property type="entry name" value="RNI-like"/>
    <property type="match status" value="1"/>
</dbReference>